<reference evidence="1" key="1">
    <citation type="submission" date="2014-09" db="EMBL/GenBank/DDBJ databases">
        <authorList>
            <person name="Magalhaes I.L.F."/>
            <person name="Oliveira U."/>
            <person name="Santos F.R."/>
            <person name="Vidigal T.H.D.A."/>
            <person name="Brescovit A.D."/>
            <person name="Santos A.J."/>
        </authorList>
    </citation>
    <scope>NUCLEOTIDE SEQUENCE</scope>
    <source>
        <tissue evidence="1">Shoot tissue taken approximately 20 cm above the soil surface</tissue>
    </source>
</reference>
<name>A0A0A8Z116_ARUDO</name>
<organism evidence="1">
    <name type="scientific">Arundo donax</name>
    <name type="common">Giant reed</name>
    <name type="synonym">Donax arundinaceus</name>
    <dbReference type="NCBI Taxonomy" id="35708"/>
    <lineage>
        <taxon>Eukaryota</taxon>
        <taxon>Viridiplantae</taxon>
        <taxon>Streptophyta</taxon>
        <taxon>Embryophyta</taxon>
        <taxon>Tracheophyta</taxon>
        <taxon>Spermatophyta</taxon>
        <taxon>Magnoliopsida</taxon>
        <taxon>Liliopsida</taxon>
        <taxon>Poales</taxon>
        <taxon>Poaceae</taxon>
        <taxon>PACMAD clade</taxon>
        <taxon>Arundinoideae</taxon>
        <taxon>Arundineae</taxon>
        <taxon>Arundo</taxon>
    </lineage>
</organism>
<sequence>MAARSSFWLWLQLPQNNGVPVIIINIGSSLRFIKQRTLDFKPWLGQ</sequence>
<dbReference type="EMBL" id="GBRH01264826">
    <property type="protein sequence ID" value="JAD33069.1"/>
    <property type="molecule type" value="Transcribed_RNA"/>
</dbReference>
<proteinExistence type="predicted"/>
<evidence type="ECO:0000313" key="1">
    <source>
        <dbReference type="EMBL" id="JAD33069.1"/>
    </source>
</evidence>
<reference evidence="1" key="2">
    <citation type="journal article" date="2015" name="Data Brief">
        <title>Shoot transcriptome of the giant reed, Arundo donax.</title>
        <authorList>
            <person name="Barrero R.A."/>
            <person name="Guerrero F.D."/>
            <person name="Moolhuijzen P."/>
            <person name="Goolsby J.A."/>
            <person name="Tidwell J."/>
            <person name="Bellgard S.E."/>
            <person name="Bellgard M.I."/>
        </authorList>
    </citation>
    <scope>NUCLEOTIDE SEQUENCE</scope>
    <source>
        <tissue evidence="1">Shoot tissue taken approximately 20 cm above the soil surface</tissue>
    </source>
</reference>
<dbReference type="AlphaFoldDB" id="A0A0A8Z116"/>
<protein>
    <submittedName>
        <fullName evidence="1">Uncharacterized protein</fullName>
    </submittedName>
</protein>
<accession>A0A0A8Z116</accession>